<evidence type="ECO:0000313" key="2">
    <source>
        <dbReference type="Ensembl" id="ENSPMGP00000009315.1"/>
    </source>
</evidence>
<protein>
    <recommendedName>
        <fullName evidence="4">T-complex 11, testis-specific-like 2</fullName>
    </recommendedName>
</protein>
<reference evidence="2" key="1">
    <citation type="submission" date="2025-08" db="UniProtKB">
        <authorList>
            <consortium name="Ensembl"/>
        </authorList>
    </citation>
    <scope>IDENTIFICATION</scope>
</reference>
<dbReference type="GO" id="GO:0001669">
    <property type="term" value="C:acrosomal vesicle"/>
    <property type="evidence" value="ECO:0007669"/>
    <property type="project" value="TreeGrafter"/>
</dbReference>
<dbReference type="Pfam" id="PF05794">
    <property type="entry name" value="Tcp11"/>
    <property type="match status" value="1"/>
</dbReference>
<keyword evidence="3" id="KW-1185">Reference proteome</keyword>
<organism evidence="2 3">
    <name type="scientific">Periophthalmus magnuspinnatus</name>
    <dbReference type="NCBI Taxonomy" id="409849"/>
    <lineage>
        <taxon>Eukaryota</taxon>
        <taxon>Metazoa</taxon>
        <taxon>Chordata</taxon>
        <taxon>Craniata</taxon>
        <taxon>Vertebrata</taxon>
        <taxon>Euteleostomi</taxon>
        <taxon>Actinopterygii</taxon>
        <taxon>Neopterygii</taxon>
        <taxon>Teleostei</taxon>
        <taxon>Neoteleostei</taxon>
        <taxon>Acanthomorphata</taxon>
        <taxon>Gobiaria</taxon>
        <taxon>Gobiiformes</taxon>
        <taxon>Gobioidei</taxon>
        <taxon>Gobiidae</taxon>
        <taxon>Oxudercinae</taxon>
        <taxon>Periophthalmus</taxon>
    </lineage>
</organism>
<accession>A0A3B3ZXR6</accession>
<dbReference type="PANTHER" id="PTHR12832:SF14">
    <property type="entry name" value="T-COMPLEX PROTEIN 11 HOMOLOG"/>
    <property type="match status" value="1"/>
</dbReference>
<dbReference type="Ensembl" id="ENSPMGT00000009935.1">
    <property type="protein sequence ID" value="ENSPMGP00000009315.1"/>
    <property type="gene ID" value="ENSPMGG00000007724.1"/>
</dbReference>
<evidence type="ECO:0000313" key="3">
    <source>
        <dbReference type="Proteomes" id="UP000261520"/>
    </source>
</evidence>
<proteinExistence type="inferred from homology"/>
<dbReference type="GO" id="GO:0010737">
    <property type="term" value="P:protein kinase A signaling"/>
    <property type="evidence" value="ECO:0007669"/>
    <property type="project" value="TreeGrafter"/>
</dbReference>
<evidence type="ECO:0000256" key="1">
    <source>
        <dbReference type="ARBA" id="ARBA00010954"/>
    </source>
</evidence>
<dbReference type="InterPro" id="IPR008862">
    <property type="entry name" value="Tcp11"/>
</dbReference>
<reference evidence="2" key="2">
    <citation type="submission" date="2025-09" db="UniProtKB">
        <authorList>
            <consortium name="Ensembl"/>
        </authorList>
    </citation>
    <scope>IDENTIFICATION</scope>
</reference>
<dbReference type="GO" id="GO:0036126">
    <property type="term" value="C:sperm flagellum"/>
    <property type="evidence" value="ECO:0007669"/>
    <property type="project" value="TreeGrafter"/>
</dbReference>
<sequence>MELIKQEVSQGALDLNRLAAYVINTMGSLCAPVRDQEIRALHHLQEPVELFRGIFHMLGLMKIDMVNFTVQTLRPHLMQQAVQYERAKFKQILDKDPGEEGLRMSSVRDGPVSAMSVLNRAYMHLLRWSSLDQKYPETVLMDRVRLDSLGEQVRSLVLDASVLLVTHAQCGGAVWSLPGFVGKLKQSITALEADLRGALLRVAEKVVQQVNEARCSQENTADFLSFWIYLDNVGERVQGFLQAMLQGGPPKKSPELASPLRLLSADLAELGRAFGQIVHFNRSVFGPFYAPILRRALIPSEEPKTQVECLCNIQNGRTFVTNEK</sequence>
<evidence type="ECO:0008006" key="4">
    <source>
        <dbReference type="Google" id="ProtNLM"/>
    </source>
</evidence>
<name>A0A3B3ZXR6_9GOBI</name>
<dbReference type="GO" id="GO:1902490">
    <property type="term" value="P:regulation of sperm capacitation"/>
    <property type="evidence" value="ECO:0007669"/>
    <property type="project" value="TreeGrafter"/>
</dbReference>
<dbReference type="Proteomes" id="UP000261520">
    <property type="component" value="Unplaced"/>
</dbReference>
<dbReference type="PANTHER" id="PTHR12832">
    <property type="entry name" value="TESTIS-SPECIFIC PROTEIN PBS13 T-COMPLEX 11"/>
    <property type="match status" value="1"/>
</dbReference>
<comment type="similarity">
    <text evidence="1">Belongs to the TCP11 family.</text>
</comment>
<dbReference type="AlphaFoldDB" id="A0A3B3ZXR6"/>